<keyword evidence="2 4" id="KW-0694">RNA-binding</keyword>
<reference evidence="7 8" key="2">
    <citation type="journal article" date="2013" name="PLoS ONE">
        <title>INDIGO - INtegrated Data Warehouse of MIcrobial GenOmes with Examples from the Red Sea Extremophiles.</title>
        <authorList>
            <person name="Alam I."/>
            <person name="Antunes A."/>
            <person name="Kamau A.A."/>
            <person name="Ba Alawi W."/>
            <person name="Kalkatawi M."/>
            <person name="Stingl U."/>
            <person name="Bajic V.B."/>
        </authorList>
    </citation>
    <scope>NUCLEOTIDE SEQUENCE [LARGE SCALE GENOMIC DNA]</scope>
    <source>
        <strain evidence="7 8">SSD-17B</strain>
    </source>
</reference>
<evidence type="ECO:0000259" key="6">
    <source>
        <dbReference type="SMART" id="SM00363"/>
    </source>
</evidence>
<dbReference type="RefSeq" id="WP_008826278.1">
    <property type="nucleotide sequence ID" value="NZ_AFNU02000001.1"/>
</dbReference>
<dbReference type="InterPro" id="IPR036986">
    <property type="entry name" value="S4_RNA-bd_sf"/>
</dbReference>
<sequence>MRLDKVLANMGYGSRKEIKKIIKSGYVTVNNKRIKQPNTHIDEENDTIYINKELVTYKKFIYLMMNKPNSFISATKDGYHKTVIELLDENDRIHAPYPCGRLDIDTEGLLIISNDGDFAHRLTHPKKDVTKTYYVEVDQPLDESDKHAFSQGMELLDGNNNIYKTKPACLELKGSDEPTKAYVTISEGKFHQVKRMFKNVGKTVNYLKRISIGCLKLDESLGLGQYRPLTEEETLLLFKNKD</sequence>
<dbReference type="AlphaFoldDB" id="U2DZJ2"/>
<dbReference type="OrthoDB" id="9807213at2"/>
<dbReference type="InParanoid" id="U2DZJ2"/>
<keyword evidence="8" id="KW-1185">Reference proteome</keyword>
<comment type="caution">
    <text evidence="7">The sequence shown here is derived from an EMBL/GenBank/DDBJ whole genome shotgun (WGS) entry which is preliminary data.</text>
</comment>
<protein>
    <recommendedName>
        <fullName evidence="5">Pseudouridine synthase</fullName>
        <ecNumber evidence="5">5.4.99.-</ecNumber>
    </recommendedName>
</protein>
<evidence type="ECO:0000256" key="5">
    <source>
        <dbReference type="RuleBase" id="RU003887"/>
    </source>
</evidence>
<name>U2DZJ2_9MOLU</name>
<dbReference type="Pfam" id="PF00849">
    <property type="entry name" value="PseudoU_synth_2"/>
    <property type="match status" value="1"/>
</dbReference>
<dbReference type="PROSITE" id="PS01149">
    <property type="entry name" value="PSI_RSU"/>
    <property type="match status" value="1"/>
</dbReference>
<dbReference type="EC" id="5.4.99.-" evidence="5"/>
<dbReference type="FunCoup" id="U2DZJ2">
    <property type="interactions" value="193"/>
</dbReference>
<dbReference type="InterPro" id="IPR042092">
    <property type="entry name" value="PsdUridine_s_RsuA/RluB/E/F_cat"/>
</dbReference>
<comment type="similarity">
    <text evidence="1 5">Belongs to the pseudouridine synthase RsuA family.</text>
</comment>
<evidence type="ECO:0000256" key="3">
    <source>
        <dbReference type="ARBA" id="ARBA00023235"/>
    </source>
</evidence>
<dbReference type="FunFam" id="3.10.290.10:FF:000003">
    <property type="entry name" value="Pseudouridine synthase"/>
    <property type="match status" value="1"/>
</dbReference>
<dbReference type="NCBIfam" id="TIGR00093">
    <property type="entry name" value="pseudouridine synthase"/>
    <property type="match status" value="1"/>
</dbReference>
<dbReference type="SUPFAM" id="SSF55120">
    <property type="entry name" value="Pseudouridine synthase"/>
    <property type="match status" value="1"/>
</dbReference>
<organism evidence="7 8">
    <name type="scientific">Haloplasma contractile SSD-17B</name>
    <dbReference type="NCBI Taxonomy" id="1033810"/>
    <lineage>
        <taxon>Bacteria</taxon>
        <taxon>Bacillati</taxon>
        <taxon>Mycoplasmatota</taxon>
        <taxon>Mollicutes</taxon>
        <taxon>Haloplasmatales</taxon>
        <taxon>Haloplasmataceae</taxon>
        <taxon>Haloplasma</taxon>
    </lineage>
</organism>
<dbReference type="Pfam" id="PF01479">
    <property type="entry name" value="S4"/>
    <property type="match status" value="1"/>
</dbReference>
<dbReference type="InterPro" id="IPR050343">
    <property type="entry name" value="RsuA_PseudoU_synthase"/>
</dbReference>
<dbReference type="STRING" id="1033810.HLPCO_000283"/>
<gene>
    <name evidence="7" type="ORF">HLPCO_000283</name>
</gene>
<dbReference type="PROSITE" id="PS50889">
    <property type="entry name" value="S4"/>
    <property type="match status" value="1"/>
</dbReference>
<evidence type="ECO:0000256" key="4">
    <source>
        <dbReference type="PROSITE-ProRule" id="PRU00182"/>
    </source>
</evidence>
<dbReference type="InterPro" id="IPR018496">
    <property type="entry name" value="PsdUridine_synth_RsuA/RluB_CS"/>
</dbReference>
<dbReference type="CDD" id="cd00165">
    <property type="entry name" value="S4"/>
    <property type="match status" value="1"/>
</dbReference>
<dbReference type="PANTHER" id="PTHR47683:SF4">
    <property type="entry name" value="PSEUDOURIDINE SYNTHASE"/>
    <property type="match status" value="1"/>
</dbReference>
<dbReference type="SMART" id="SM00363">
    <property type="entry name" value="S4"/>
    <property type="match status" value="1"/>
</dbReference>
<dbReference type="GO" id="GO:0120159">
    <property type="term" value="F:rRNA pseudouridine synthase activity"/>
    <property type="evidence" value="ECO:0007669"/>
    <property type="project" value="UniProtKB-ARBA"/>
</dbReference>
<dbReference type="Gene3D" id="3.10.290.10">
    <property type="entry name" value="RNA-binding S4 domain"/>
    <property type="match status" value="1"/>
</dbReference>
<accession>U2DZJ2</accession>
<proteinExistence type="inferred from homology"/>
<dbReference type="Gene3D" id="3.30.70.1560">
    <property type="entry name" value="Alpha-L RNA-binding motif"/>
    <property type="match status" value="1"/>
</dbReference>
<dbReference type="Proteomes" id="UP000005707">
    <property type="component" value="Unassembled WGS sequence"/>
</dbReference>
<dbReference type="CDD" id="cd02553">
    <property type="entry name" value="PseudoU_synth_RsuA"/>
    <property type="match status" value="1"/>
</dbReference>
<evidence type="ECO:0000256" key="1">
    <source>
        <dbReference type="ARBA" id="ARBA00008348"/>
    </source>
</evidence>
<dbReference type="EMBL" id="AFNU02000001">
    <property type="protein sequence ID" value="ERJ13617.1"/>
    <property type="molecule type" value="Genomic_DNA"/>
</dbReference>
<dbReference type="InterPro" id="IPR020094">
    <property type="entry name" value="TruA/RsuA/RluB/E/F_N"/>
</dbReference>
<reference evidence="7 8" key="1">
    <citation type="journal article" date="2011" name="J. Bacteriol.">
        <title>Genome sequence of Haloplasma contractile, an unusual contractile bacterium from a deep-sea anoxic brine lake.</title>
        <authorList>
            <person name="Antunes A."/>
            <person name="Alam I."/>
            <person name="El Dorry H."/>
            <person name="Siam R."/>
            <person name="Robertson A."/>
            <person name="Bajic V.B."/>
            <person name="Stingl U."/>
        </authorList>
    </citation>
    <scope>NUCLEOTIDE SEQUENCE [LARGE SCALE GENOMIC DNA]</scope>
    <source>
        <strain evidence="7 8">SSD-17B</strain>
    </source>
</reference>
<dbReference type="InterPro" id="IPR006145">
    <property type="entry name" value="PsdUridine_synth_RsuA/RluA"/>
</dbReference>
<evidence type="ECO:0000313" key="7">
    <source>
        <dbReference type="EMBL" id="ERJ13617.1"/>
    </source>
</evidence>
<dbReference type="Gene3D" id="3.30.70.580">
    <property type="entry name" value="Pseudouridine synthase I, catalytic domain, N-terminal subdomain"/>
    <property type="match status" value="1"/>
</dbReference>
<dbReference type="InterPro" id="IPR000748">
    <property type="entry name" value="PsdUridine_synth_RsuA/RluB/E/F"/>
</dbReference>
<evidence type="ECO:0000313" key="8">
    <source>
        <dbReference type="Proteomes" id="UP000005707"/>
    </source>
</evidence>
<dbReference type="PANTHER" id="PTHR47683">
    <property type="entry name" value="PSEUDOURIDINE SYNTHASE FAMILY PROTEIN-RELATED"/>
    <property type="match status" value="1"/>
</dbReference>
<dbReference type="eggNOG" id="COG1187">
    <property type="taxonomic scope" value="Bacteria"/>
</dbReference>
<keyword evidence="3 5" id="KW-0413">Isomerase</keyword>
<dbReference type="GO" id="GO:0003723">
    <property type="term" value="F:RNA binding"/>
    <property type="evidence" value="ECO:0007669"/>
    <property type="project" value="UniProtKB-KW"/>
</dbReference>
<dbReference type="GO" id="GO:0000455">
    <property type="term" value="P:enzyme-directed rRNA pseudouridine synthesis"/>
    <property type="evidence" value="ECO:0007669"/>
    <property type="project" value="UniProtKB-ARBA"/>
</dbReference>
<dbReference type="InterPro" id="IPR020103">
    <property type="entry name" value="PsdUridine_synth_cat_dom_sf"/>
</dbReference>
<evidence type="ECO:0000256" key="2">
    <source>
        <dbReference type="ARBA" id="ARBA00022884"/>
    </source>
</evidence>
<dbReference type="InterPro" id="IPR002942">
    <property type="entry name" value="S4_RNA-bd"/>
</dbReference>
<feature type="domain" description="RNA-binding S4" evidence="6">
    <location>
        <begin position="1"/>
        <end position="59"/>
    </location>
</feature>
<dbReference type="SUPFAM" id="SSF55174">
    <property type="entry name" value="Alpha-L RNA-binding motif"/>
    <property type="match status" value="1"/>
</dbReference>